<dbReference type="PATRIC" id="fig|1184267.3.peg.49"/>
<feature type="transmembrane region" description="Helical" evidence="4">
    <location>
        <begin position="20"/>
        <end position="41"/>
    </location>
</feature>
<reference evidence="6 7" key="1">
    <citation type="journal article" date="2013" name="ISME J.">
        <title>By their genes ye shall know them: genomic signatures of predatory bacteria.</title>
        <authorList>
            <person name="Pasternak Z."/>
            <person name="Pietrokovski S."/>
            <person name="Rotem O."/>
            <person name="Gophna U."/>
            <person name="Lurie-Weinberger M.N."/>
            <person name="Jurkevitch E."/>
        </authorList>
    </citation>
    <scope>NUCLEOTIDE SEQUENCE [LARGE SCALE GENOMIC DNA]</scope>
    <source>
        <strain evidence="6 7">JSS</strain>
    </source>
</reference>
<dbReference type="InterPro" id="IPR044004">
    <property type="entry name" value="TSP1_spondin_dom"/>
</dbReference>
<evidence type="ECO:0000313" key="6">
    <source>
        <dbReference type="EMBL" id="AGH94268.1"/>
    </source>
</evidence>
<name>M4V509_9BACT</name>
<dbReference type="InterPro" id="IPR036383">
    <property type="entry name" value="TSP1_rpt_sf"/>
</dbReference>
<dbReference type="InterPro" id="IPR000884">
    <property type="entry name" value="TSP1_rpt"/>
</dbReference>
<dbReference type="SUPFAM" id="SSF82895">
    <property type="entry name" value="TSP-1 type 1 repeat"/>
    <property type="match status" value="2"/>
</dbReference>
<evidence type="ECO:0000256" key="2">
    <source>
        <dbReference type="ARBA" id="ARBA00023157"/>
    </source>
</evidence>
<proteinExistence type="predicted"/>
<dbReference type="SMART" id="SM00209">
    <property type="entry name" value="TSP1"/>
    <property type="match status" value="2"/>
</dbReference>
<accession>M4V509</accession>
<protein>
    <recommendedName>
        <fullName evidence="5">Spondin-like TSP1 domain-containing protein</fullName>
    </recommendedName>
</protein>
<dbReference type="RefSeq" id="WP_015468758.1">
    <property type="nucleotide sequence ID" value="NC_020813.1"/>
</dbReference>
<keyword evidence="1" id="KW-0732">Signal</keyword>
<evidence type="ECO:0000256" key="1">
    <source>
        <dbReference type="ARBA" id="ARBA00022729"/>
    </source>
</evidence>
<dbReference type="Gene3D" id="2.20.100.10">
    <property type="entry name" value="Thrombospondin type-1 (TSP1) repeat"/>
    <property type="match status" value="2"/>
</dbReference>
<keyword evidence="7" id="KW-1185">Reference proteome</keyword>
<dbReference type="OrthoDB" id="5312548at2"/>
<keyword evidence="4" id="KW-1133">Transmembrane helix</keyword>
<evidence type="ECO:0000256" key="3">
    <source>
        <dbReference type="ARBA" id="ARBA00023180"/>
    </source>
</evidence>
<dbReference type="KEGG" id="bex:A11Q_48"/>
<keyword evidence="2" id="KW-1015">Disulfide bond</keyword>
<dbReference type="PROSITE" id="PS50092">
    <property type="entry name" value="TSP1"/>
    <property type="match status" value="2"/>
</dbReference>
<evidence type="ECO:0000259" key="5">
    <source>
        <dbReference type="Pfam" id="PF19028"/>
    </source>
</evidence>
<dbReference type="Pfam" id="PF19028">
    <property type="entry name" value="TSP1_spondin"/>
    <property type="match status" value="1"/>
</dbReference>
<dbReference type="Proteomes" id="UP000012040">
    <property type="component" value="Chromosome"/>
</dbReference>
<keyword evidence="4" id="KW-0812">Transmembrane</keyword>
<dbReference type="Pfam" id="PF00090">
    <property type="entry name" value="TSP_1"/>
    <property type="match status" value="1"/>
</dbReference>
<dbReference type="HOGENOM" id="CLU_531754_0_0_7"/>
<sequence length="512" mass="52648">MRNVTERLSLNSAGFSLIQLMVGVGLATIVSVAVINMMGFSNQEQKRAQFRNDLLKLKNSFSEVLHQDQSILNTIAATANTNMACLRNRTACAASLVASGYSPTLDRIAIYNSGPNGGQIFYDGRASSSAGFTEKGTKCTGFSAAGAGNDACPIGYITNWYVNQTSSDQGLTLTITAKLVFNPSDTHPLKTFVNATGSDTRVGQYDVIVSKRVLSLSNLSVVSCSEGGVTLHHSAGYVFYATSSVPLGSRCQQETRVCSVVNNTPSLSGNYTNSTCVQNCSGAWGPCSVACGGGTQTYTVDVPANQWGAACPHAAGETRTCNTAACAPPAVPVNCVGAWGPCTAGSQTFIVTTPASGGGTACTHANGATQSCAATPSTDCVGSWGAWSTCSKPCGSGTQARTFTITTPAANGGAACSATNGQTESQACNTHACPEVPCFPMTACTGMAHIGDSETCSWGAAYVGQCPFPSHYQSGPIRGSGGPSGMGTQYWDCYPCGPGSDGSNCYTNPSCH</sequence>
<keyword evidence="3" id="KW-0325">Glycoprotein</keyword>
<dbReference type="STRING" id="1184267.A11Q_48"/>
<gene>
    <name evidence="6" type="ORF">A11Q_48</name>
</gene>
<evidence type="ECO:0000256" key="4">
    <source>
        <dbReference type="SAM" id="Phobius"/>
    </source>
</evidence>
<keyword evidence="4" id="KW-0472">Membrane</keyword>
<dbReference type="AlphaFoldDB" id="M4V509"/>
<dbReference type="EMBL" id="CP003537">
    <property type="protein sequence ID" value="AGH94268.1"/>
    <property type="molecule type" value="Genomic_DNA"/>
</dbReference>
<feature type="domain" description="Spondin-like TSP1" evidence="5">
    <location>
        <begin position="381"/>
        <end position="433"/>
    </location>
</feature>
<organism evidence="6 7">
    <name type="scientific">Pseudobdellovibrio exovorus JSS</name>
    <dbReference type="NCBI Taxonomy" id="1184267"/>
    <lineage>
        <taxon>Bacteria</taxon>
        <taxon>Pseudomonadati</taxon>
        <taxon>Bdellovibrionota</taxon>
        <taxon>Bdellovibrionia</taxon>
        <taxon>Bdellovibrionales</taxon>
        <taxon>Pseudobdellovibrionaceae</taxon>
        <taxon>Pseudobdellovibrio</taxon>
    </lineage>
</organism>
<evidence type="ECO:0000313" key="7">
    <source>
        <dbReference type="Proteomes" id="UP000012040"/>
    </source>
</evidence>